<feature type="region of interest" description="Disordered" evidence="1">
    <location>
        <begin position="73"/>
        <end position="122"/>
    </location>
</feature>
<dbReference type="AlphaFoldDB" id="A0A1Q5PX74"/>
<gene>
    <name evidence="3" type="ORF">BSZ40_03865</name>
</gene>
<organism evidence="3 4">
    <name type="scientific">Buchananella hordeovulneris</name>
    <dbReference type="NCBI Taxonomy" id="52770"/>
    <lineage>
        <taxon>Bacteria</taxon>
        <taxon>Bacillati</taxon>
        <taxon>Actinomycetota</taxon>
        <taxon>Actinomycetes</taxon>
        <taxon>Actinomycetales</taxon>
        <taxon>Actinomycetaceae</taxon>
        <taxon>Buchananella</taxon>
    </lineage>
</organism>
<feature type="compositionally biased region" description="Basic and acidic residues" evidence="1">
    <location>
        <begin position="112"/>
        <end position="122"/>
    </location>
</feature>
<proteinExistence type="predicted"/>
<keyword evidence="2" id="KW-0472">Membrane</keyword>
<keyword evidence="2" id="KW-0812">Transmembrane</keyword>
<protein>
    <submittedName>
        <fullName evidence="3">Uncharacterized protein</fullName>
    </submittedName>
</protein>
<evidence type="ECO:0000256" key="2">
    <source>
        <dbReference type="SAM" id="Phobius"/>
    </source>
</evidence>
<keyword evidence="4" id="KW-1185">Reference proteome</keyword>
<accession>A0A1Q5PX74</accession>
<name>A0A1Q5PX74_9ACTO</name>
<feature type="transmembrane region" description="Helical" evidence="2">
    <location>
        <begin position="39"/>
        <end position="56"/>
    </location>
</feature>
<dbReference type="EMBL" id="MQVS01000003">
    <property type="protein sequence ID" value="OKL52062.1"/>
    <property type="molecule type" value="Genomic_DNA"/>
</dbReference>
<feature type="compositionally biased region" description="Low complexity" evidence="1">
    <location>
        <begin position="73"/>
        <end position="102"/>
    </location>
</feature>
<dbReference type="RefSeq" id="WP_073823501.1">
    <property type="nucleotide sequence ID" value="NZ_JAUNKL010000040.1"/>
</dbReference>
<evidence type="ECO:0000313" key="4">
    <source>
        <dbReference type="Proteomes" id="UP000185612"/>
    </source>
</evidence>
<feature type="transmembrane region" description="Helical" evidence="2">
    <location>
        <begin position="12"/>
        <end position="33"/>
    </location>
</feature>
<dbReference type="Proteomes" id="UP000185612">
    <property type="component" value="Unassembled WGS sequence"/>
</dbReference>
<keyword evidence="2" id="KW-1133">Transmembrane helix</keyword>
<comment type="caution">
    <text evidence="3">The sequence shown here is derived from an EMBL/GenBank/DDBJ whole genome shotgun (WGS) entry which is preliminary data.</text>
</comment>
<evidence type="ECO:0000313" key="3">
    <source>
        <dbReference type="EMBL" id="OKL52062.1"/>
    </source>
</evidence>
<reference evidence="4" key="1">
    <citation type="submission" date="2016-12" db="EMBL/GenBank/DDBJ databases">
        <authorList>
            <person name="Meng X."/>
        </authorList>
    </citation>
    <scope>NUCLEOTIDE SEQUENCE [LARGE SCALE GENOMIC DNA]</scope>
    <source>
        <strain evidence="4">DSM 20732</strain>
    </source>
</reference>
<sequence length="122" mass="13415">MSIDLRSRRSYRLAVTGLFVGSFVTAVVLGGVLAHRSSFLGASVMAVITLFTYEVFTRMRAVHRGQRPRIWAAAPQAKEAAQPRPPRQQQATTTAPTPATAQLSKKARRQKASVERARRPKG</sequence>
<evidence type="ECO:0000256" key="1">
    <source>
        <dbReference type="SAM" id="MobiDB-lite"/>
    </source>
</evidence>